<protein>
    <submittedName>
        <fullName evidence="1">Si:ch73-208h1.4</fullName>
    </submittedName>
</protein>
<accession>A0A3B4TGK8</accession>
<dbReference type="GeneTree" id="ENSGT00940000177027"/>
<sequence>MQVHTILIVVIFCVVCLLLLLAFLYAFCFHCSISSSPKDSHRANGCSLDREDATFKCSSSDNQSVGNVV</sequence>
<reference evidence="1" key="1">
    <citation type="submission" date="2025-08" db="UniProtKB">
        <authorList>
            <consortium name="Ensembl"/>
        </authorList>
    </citation>
    <scope>IDENTIFICATION</scope>
</reference>
<proteinExistence type="predicted"/>
<organism evidence="1 2">
    <name type="scientific">Seriola dumerili</name>
    <name type="common">Greater amberjack</name>
    <name type="synonym">Caranx dumerili</name>
    <dbReference type="NCBI Taxonomy" id="41447"/>
    <lineage>
        <taxon>Eukaryota</taxon>
        <taxon>Metazoa</taxon>
        <taxon>Chordata</taxon>
        <taxon>Craniata</taxon>
        <taxon>Vertebrata</taxon>
        <taxon>Euteleostomi</taxon>
        <taxon>Actinopterygii</taxon>
        <taxon>Neopterygii</taxon>
        <taxon>Teleostei</taxon>
        <taxon>Neoteleostei</taxon>
        <taxon>Acanthomorphata</taxon>
        <taxon>Carangaria</taxon>
        <taxon>Carangiformes</taxon>
        <taxon>Carangidae</taxon>
        <taxon>Seriola</taxon>
    </lineage>
</organism>
<keyword evidence="2" id="KW-1185">Reference proteome</keyword>
<name>A0A3B4TGK8_SERDU</name>
<dbReference type="AlphaFoldDB" id="A0A3B4TGK8"/>
<evidence type="ECO:0000313" key="2">
    <source>
        <dbReference type="Proteomes" id="UP000261420"/>
    </source>
</evidence>
<dbReference type="Ensembl" id="ENSSDUT00000005411.1">
    <property type="protein sequence ID" value="ENSSDUP00000005309.1"/>
    <property type="gene ID" value="ENSSDUG00000003938.1"/>
</dbReference>
<dbReference type="Proteomes" id="UP000261420">
    <property type="component" value="Unplaced"/>
</dbReference>
<dbReference type="OMA" id="FFYASCF"/>
<evidence type="ECO:0000313" key="1">
    <source>
        <dbReference type="Ensembl" id="ENSSDUP00000005309.1"/>
    </source>
</evidence>
<reference evidence="1" key="2">
    <citation type="submission" date="2025-09" db="UniProtKB">
        <authorList>
            <consortium name="Ensembl"/>
        </authorList>
    </citation>
    <scope>IDENTIFICATION</scope>
</reference>